<dbReference type="Proteomes" id="UP000075515">
    <property type="component" value="Unassembled WGS sequence"/>
</dbReference>
<sequence length="307" mass="34908">MPKTVDVNDAVELLEGLMPKRQGIQRVVIVDELDASEDPSFKSDIAFFIKQLGDNQSRLKFIFAGIATNVSELLDEHESAQRCMATIELERLPPNVLRDIIVEGFKQIGMSMKDTTAYRIACLSDGFAHFTHLIGLKMALAALNEDELPDELNNVQRLEDAVREAIEDSEAIVKEAYEKAVQKYASYEPVLWSVADHWELYRSTRQIYESYVRICKDLAKKGEHVEPVENKSKLSKLLHNLKQKTHGEALVSHRTSWFKIRMSMLRGYARMVAASKGIPVGLDYLENRLPTSRPPDEDDPEDDDRDS</sequence>
<organism evidence="3 4">
    <name type="scientific">Sorangium cellulosum</name>
    <name type="common">Polyangium cellulosum</name>
    <dbReference type="NCBI Taxonomy" id="56"/>
    <lineage>
        <taxon>Bacteria</taxon>
        <taxon>Pseudomonadati</taxon>
        <taxon>Myxococcota</taxon>
        <taxon>Polyangia</taxon>
        <taxon>Polyangiales</taxon>
        <taxon>Polyangiaceae</taxon>
        <taxon>Sorangium</taxon>
    </lineage>
</organism>
<dbReference type="SUPFAM" id="SSF52540">
    <property type="entry name" value="P-loop containing nucleoside triphosphate hydrolases"/>
    <property type="match status" value="1"/>
</dbReference>
<evidence type="ECO:0000313" key="4">
    <source>
        <dbReference type="Proteomes" id="UP000075515"/>
    </source>
</evidence>
<keyword evidence="1" id="KW-0175">Coiled coil</keyword>
<dbReference type="InterPro" id="IPR027417">
    <property type="entry name" value="P-loop_NTPase"/>
</dbReference>
<gene>
    <name evidence="3" type="ORF">BE18_31945</name>
</gene>
<reference evidence="3 4" key="1">
    <citation type="submission" date="2014-02" db="EMBL/GenBank/DDBJ databases">
        <title>The small core and large imbalanced accessory genome model reveals a collaborative survival strategy of Sorangium cellulosum strains in nature.</title>
        <authorList>
            <person name="Han K."/>
            <person name="Peng R."/>
            <person name="Blom J."/>
            <person name="Li Y.-Z."/>
        </authorList>
    </citation>
    <scope>NUCLEOTIDE SEQUENCE [LARGE SCALE GENOMIC DNA]</scope>
    <source>
        <strain evidence="3 4">So0149</strain>
    </source>
</reference>
<feature type="coiled-coil region" evidence="1">
    <location>
        <begin position="148"/>
        <end position="175"/>
    </location>
</feature>
<comment type="caution">
    <text evidence="3">The sequence shown here is derived from an EMBL/GenBank/DDBJ whole genome shotgun (WGS) entry which is preliminary data.</text>
</comment>
<dbReference type="PANTHER" id="PTHR34301">
    <property type="entry name" value="DNA-BINDING PROTEIN-RELATED"/>
    <property type="match status" value="1"/>
</dbReference>
<evidence type="ECO:0000313" key="3">
    <source>
        <dbReference type="EMBL" id="KYF93975.1"/>
    </source>
</evidence>
<proteinExistence type="predicted"/>
<dbReference type="EMBL" id="JEMC01001779">
    <property type="protein sequence ID" value="KYF93975.1"/>
    <property type="molecule type" value="Genomic_DNA"/>
</dbReference>
<feature type="region of interest" description="Disordered" evidence="2">
    <location>
        <begin position="285"/>
        <end position="307"/>
    </location>
</feature>
<name>A0A150SNE7_SORCE</name>
<dbReference type="AlphaFoldDB" id="A0A150SNE7"/>
<dbReference type="PANTHER" id="PTHR34301:SF8">
    <property type="entry name" value="ATPASE DOMAIN-CONTAINING PROTEIN"/>
    <property type="match status" value="1"/>
</dbReference>
<protein>
    <submittedName>
        <fullName evidence="3">Uncharacterized protein</fullName>
    </submittedName>
</protein>
<accession>A0A150SNE7</accession>
<feature type="compositionally biased region" description="Acidic residues" evidence="2">
    <location>
        <begin position="296"/>
        <end position="307"/>
    </location>
</feature>
<evidence type="ECO:0000256" key="1">
    <source>
        <dbReference type="SAM" id="Coils"/>
    </source>
</evidence>
<evidence type="ECO:0000256" key="2">
    <source>
        <dbReference type="SAM" id="MobiDB-lite"/>
    </source>
</evidence>